<keyword evidence="4" id="KW-1185">Reference proteome</keyword>
<reference evidence="4" key="1">
    <citation type="journal article" date="2020" name="Genome Biol.">
        <title>Gamete binning: chromosome-level and haplotype-resolved genome assembly enabled by high-throughput single-cell sequencing of gamete genomes.</title>
        <authorList>
            <person name="Campoy J.A."/>
            <person name="Sun H."/>
            <person name="Goel M."/>
            <person name="Jiao W.-B."/>
            <person name="Folz-Donahue K."/>
            <person name="Wang N."/>
            <person name="Rubio M."/>
            <person name="Liu C."/>
            <person name="Kukat C."/>
            <person name="Ruiz D."/>
            <person name="Huettel B."/>
            <person name="Schneeberger K."/>
        </authorList>
    </citation>
    <scope>NUCLEOTIDE SEQUENCE [LARGE SCALE GENOMIC DNA]</scope>
    <source>
        <strain evidence="4">cv. Rojo Pasion</strain>
    </source>
</reference>
<evidence type="ECO:0000313" key="1">
    <source>
        <dbReference type="EMBL" id="CAB4280400.1"/>
    </source>
</evidence>
<proteinExistence type="predicted"/>
<dbReference type="AlphaFoldDB" id="A0A6J5XEB8"/>
<protein>
    <submittedName>
        <fullName evidence="2">Uncharacterized protein</fullName>
    </submittedName>
</protein>
<evidence type="ECO:0000313" key="2">
    <source>
        <dbReference type="EMBL" id="CAB4310813.1"/>
    </source>
</evidence>
<evidence type="ECO:0000313" key="3">
    <source>
        <dbReference type="Proteomes" id="UP000507222"/>
    </source>
</evidence>
<reference evidence="2 3" key="2">
    <citation type="submission" date="2020-05" db="EMBL/GenBank/DDBJ databases">
        <authorList>
            <person name="Campoy J."/>
            <person name="Schneeberger K."/>
            <person name="Spophaly S."/>
        </authorList>
    </citation>
    <scope>NUCLEOTIDE SEQUENCE [LARGE SCALE GENOMIC DNA]</scope>
    <source>
        <strain evidence="2">PruArmRojPasFocal</strain>
    </source>
</reference>
<dbReference type="Proteomes" id="UP000507222">
    <property type="component" value="Unassembled WGS sequence"/>
</dbReference>
<organism evidence="2 4">
    <name type="scientific">Prunus armeniaca</name>
    <name type="common">Apricot</name>
    <name type="synonym">Armeniaca vulgaris</name>
    <dbReference type="NCBI Taxonomy" id="36596"/>
    <lineage>
        <taxon>Eukaryota</taxon>
        <taxon>Viridiplantae</taxon>
        <taxon>Streptophyta</taxon>
        <taxon>Embryophyta</taxon>
        <taxon>Tracheophyta</taxon>
        <taxon>Spermatophyta</taxon>
        <taxon>Magnoliopsida</taxon>
        <taxon>eudicotyledons</taxon>
        <taxon>Gunneridae</taxon>
        <taxon>Pentapetalae</taxon>
        <taxon>rosids</taxon>
        <taxon>fabids</taxon>
        <taxon>Rosales</taxon>
        <taxon>Rosaceae</taxon>
        <taxon>Amygdaloideae</taxon>
        <taxon>Amygdaleae</taxon>
        <taxon>Prunus</taxon>
    </lineage>
</organism>
<dbReference type="EMBL" id="CAEKDK010000005">
    <property type="protein sequence ID" value="CAB4280400.1"/>
    <property type="molecule type" value="Genomic_DNA"/>
</dbReference>
<name>A0A6J5XEB8_PRUAR</name>
<sequence length="63" mass="7167">MWFYHEEKQFCVASSHSSWADSSCTVLVALVRQPNIKVSTALLYQARVLQLEALNTTKPGLWL</sequence>
<dbReference type="EMBL" id="CAEKKB010000005">
    <property type="protein sequence ID" value="CAB4310813.1"/>
    <property type="molecule type" value="Genomic_DNA"/>
</dbReference>
<dbReference type="Proteomes" id="UP000507245">
    <property type="component" value="Unassembled WGS sequence"/>
</dbReference>
<evidence type="ECO:0000313" key="4">
    <source>
        <dbReference type="Proteomes" id="UP000507245"/>
    </source>
</evidence>
<gene>
    <name evidence="1" type="ORF">CURHAP_LOCUS33239</name>
    <name evidence="2" type="ORF">ORAREDHAP_LOCUS32808</name>
</gene>
<accession>A0A6J5XEB8</accession>